<dbReference type="Proteomes" id="UP000578352">
    <property type="component" value="Unassembled WGS sequence"/>
</dbReference>
<gene>
    <name evidence="4" type="ORF">HNR13_003636</name>
</gene>
<dbReference type="RefSeq" id="WP_179608032.1">
    <property type="nucleotide sequence ID" value="NZ_BAABEH010000001.1"/>
</dbReference>
<feature type="active site" description="Charge relay system" evidence="1">
    <location>
        <position position="254"/>
    </location>
</feature>
<feature type="active site" description="Nucleophile" evidence="1">
    <location>
        <position position="168"/>
    </location>
</feature>
<comment type="caution">
    <text evidence="4">The sequence shown here is derived from an EMBL/GenBank/DDBJ whole genome shotgun (WGS) entry which is preliminary data.</text>
</comment>
<evidence type="ECO:0000313" key="4">
    <source>
        <dbReference type="EMBL" id="NYJ25349.1"/>
    </source>
</evidence>
<dbReference type="Gene3D" id="3.40.50.1820">
    <property type="entry name" value="alpha/beta hydrolase"/>
    <property type="match status" value="1"/>
</dbReference>
<name>A0A853CYR3_9MICO</name>
<feature type="binding site" evidence="2">
    <location>
        <position position="89"/>
    </location>
    <ligand>
        <name>substrate</name>
    </ligand>
</feature>
<reference evidence="4 5" key="1">
    <citation type="submission" date="2020-07" db="EMBL/GenBank/DDBJ databases">
        <title>Sequencing the genomes of 1000 actinobacteria strains.</title>
        <authorList>
            <person name="Klenk H.-P."/>
        </authorList>
    </citation>
    <scope>NUCLEOTIDE SEQUENCE [LARGE SCALE GENOMIC DNA]</scope>
    <source>
        <strain evidence="4 5">DSM 15165</strain>
    </source>
</reference>
<dbReference type="SUPFAM" id="SSF53474">
    <property type="entry name" value="alpha/beta-Hydrolases"/>
    <property type="match status" value="1"/>
</dbReference>
<sequence>MTDAPFPALLGTEPLPTPDDYDDYWADALERARRHSVAPRAVPVDTLLTTIDVFDFSFAGAGGRAVTGWLRLPRHREGTIPAVVHANGYGAGRLSPIDDLTWASAGYAELIVNTHGQGGGSTGHLLDGIEDRERYYYRDVLVDGARAVDAVRELDVVDPSRVAMIGNSQGGGIALGVGALANGLAAVLAQSPFLTDAPTALRRAAQGPWTELRGYLTERPERADAVARTLAYVDGVTSARHATAPGWISDGLADDICPPETTRTAVAAYAAPVAFREWPGAGHESGGSADVAAALRVLRRQFAAG</sequence>
<accession>A0A853CYR3</accession>
<protein>
    <submittedName>
        <fullName evidence="4">Cephalosporin-C deacetylase</fullName>
        <ecNumber evidence="4">3.1.1.41</ecNumber>
    </submittedName>
</protein>
<organism evidence="4 5">
    <name type="scientific">Leifsonia shinshuensis</name>
    <dbReference type="NCBI Taxonomy" id="150026"/>
    <lineage>
        <taxon>Bacteria</taxon>
        <taxon>Bacillati</taxon>
        <taxon>Actinomycetota</taxon>
        <taxon>Actinomycetes</taxon>
        <taxon>Micrococcales</taxon>
        <taxon>Microbacteriaceae</taxon>
        <taxon>Leifsonia</taxon>
    </lineage>
</organism>
<keyword evidence="4" id="KW-0378">Hydrolase</keyword>
<dbReference type="PANTHER" id="PTHR40111">
    <property type="entry name" value="CEPHALOSPORIN-C DEACETYLASE"/>
    <property type="match status" value="1"/>
</dbReference>
<evidence type="ECO:0000259" key="3">
    <source>
        <dbReference type="Pfam" id="PF05448"/>
    </source>
</evidence>
<dbReference type="Pfam" id="PF05448">
    <property type="entry name" value="AXE1"/>
    <property type="match status" value="1"/>
</dbReference>
<feature type="active site" description="Charge relay system" evidence="1">
    <location>
        <position position="283"/>
    </location>
</feature>
<evidence type="ECO:0000256" key="1">
    <source>
        <dbReference type="PIRSR" id="PIRSR639069-1"/>
    </source>
</evidence>
<dbReference type="AlphaFoldDB" id="A0A853CYR3"/>
<evidence type="ECO:0000256" key="2">
    <source>
        <dbReference type="PIRSR" id="PIRSR639069-2"/>
    </source>
</evidence>
<dbReference type="GO" id="GO:0005976">
    <property type="term" value="P:polysaccharide metabolic process"/>
    <property type="evidence" value="ECO:0007669"/>
    <property type="project" value="TreeGrafter"/>
</dbReference>
<dbReference type="InterPro" id="IPR039069">
    <property type="entry name" value="CE7"/>
</dbReference>
<dbReference type="InterPro" id="IPR029058">
    <property type="entry name" value="AB_hydrolase_fold"/>
</dbReference>
<evidence type="ECO:0000313" key="5">
    <source>
        <dbReference type="Proteomes" id="UP000578352"/>
    </source>
</evidence>
<dbReference type="InterPro" id="IPR008391">
    <property type="entry name" value="AXE1_dom"/>
</dbReference>
<dbReference type="EMBL" id="JACCFL010000001">
    <property type="protein sequence ID" value="NYJ25349.1"/>
    <property type="molecule type" value="Genomic_DNA"/>
</dbReference>
<feature type="domain" description="Acetyl xylan esterase" evidence="3">
    <location>
        <begin position="16"/>
        <end position="289"/>
    </location>
</feature>
<dbReference type="PANTHER" id="PTHR40111:SF1">
    <property type="entry name" value="CEPHALOSPORIN-C DEACETYLASE"/>
    <property type="match status" value="1"/>
</dbReference>
<dbReference type="EC" id="3.1.1.41" evidence="4"/>
<proteinExistence type="predicted"/>
<dbReference type="GO" id="GO:0047739">
    <property type="term" value="F:cephalosporin-C deacetylase activity"/>
    <property type="evidence" value="ECO:0007669"/>
    <property type="project" value="UniProtKB-EC"/>
</dbReference>